<dbReference type="InterPro" id="IPR050623">
    <property type="entry name" value="Glucan_succinyl_AcylTrfase"/>
</dbReference>
<protein>
    <submittedName>
        <fullName evidence="3">Acyltransferase family protein</fullName>
    </submittedName>
</protein>
<feature type="transmembrane region" description="Helical" evidence="1">
    <location>
        <begin position="75"/>
        <end position="93"/>
    </location>
</feature>
<dbReference type="PANTHER" id="PTHR36927">
    <property type="entry name" value="BLR4337 PROTEIN"/>
    <property type="match status" value="1"/>
</dbReference>
<name>A0AAE9YKU5_9GAMM</name>
<sequence>MITQNPPSQHPGKPPKTKAVMSDRRYDIDWLRSLAFILLIFYHIAQFYVFDWNWHIKSAYQSEFLQNIMLLVNQWRMPLIFLISGTALALVEARTTTRALLKTRFVRIFMPLVIGMYLIVPPQLYFELIQKEGFSGDYFRFFRFYIDADTTMYPDHQHGPLGLLTWNHLWYLAYLWHYTLIYLVLKPLLTRINFTRINKVSPPALVLIPVSLFIFYGLVIEPLYPSTNALVDDWYNHALYFTVFLLGYMLAKSPAIWQSIIHYRKTWLILAIFNYLLVIIRYNRALGFDIDYLNGSLLTQVAIQFIWCANKVFWLLAIIGFAGAYLNKKHPLLAYMNQAVLPWYILHQTLIIIFAACLAKFALGPVLEPLLLILMTFAGCFIGYEVIKRFTLTRFIFGLKVNNQVHGSALSSPVTAAEKNALN</sequence>
<keyword evidence="1" id="KW-0472">Membrane</keyword>
<proteinExistence type="predicted"/>
<reference evidence="3 4" key="2">
    <citation type="journal article" date="2022" name="Mar. Drugs">
        <title>Bioassay-Guided Fractionation Leads to the Detection of Cholic Acid Generated by the Rare Thalassomonas sp.</title>
        <authorList>
            <person name="Pheiffer F."/>
            <person name="Schneider Y.K."/>
            <person name="Hansen E.H."/>
            <person name="Andersen J.H."/>
            <person name="Isaksson J."/>
            <person name="Busche T."/>
            <person name="R C."/>
            <person name="Kalinowski J."/>
            <person name="Zyl L.V."/>
            <person name="Trindade M."/>
        </authorList>
    </citation>
    <scope>NUCLEOTIDE SEQUENCE [LARGE SCALE GENOMIC DNA]</scope>
    <source>
        <strain evidence="3 4">A5K-106</strain>
    </source>
</reference>
<dbReference type="KEGG" id="tact:SG35_018745"/>
<keyword evidence="4" id="KW-1185">Reference proteome</keyword>
<keyword evidence="3" id="KW-0808">Transferase</keyword>
<keyword evidence="1" id="KW-0812">Transmembrane</keyword>
<dbReference type="AlphaFoldDB" id="A0AAE9YKU5"/>
<feature type="transmembrane region" description="Helical" evidence="1">
    <location>
        <begin position="369"/>
        <end position="387"/>
    </location>
</feature>
<feature type="transmembrane region" description="Helical" evidence="1">
    <location>
        <begin position="234"/>
        <end position="251"/>
    </location>
</feature>
<feature type="transmembrane region" description="Helical" evidence="1">
    <location>
        <begin position="200"/>
        <end position="219"/>
    </location>
</feature>
<dbReference type="RefSeq" id="WP_053043384.1">
    <property type="nucleotide sequence ID" value="NZ_CP059735.1"/>
</dbReference>
<feature type="transmembrane region" description="Helical" evidence="1">
    <location>
        <begin position="339"/>
        <end position="363"/>
    </location>
</feature>
<evidence type="ECO:0000313" key="4">
    <source>
        <dbReference type="Proteomes" id="UP000032568"/>
    </source>
</evidence>
<dbReference type="Proteomes" id="UP000032568">
    <property type="component" value="Chromosome"/>
</dbReference>
<accession>A0AAE9YKU5</accession>
<organism evidence="3 4">
    <name type="scientific">Thalassomonas actiniarum</name>
    <dbReference type="NCBI Taxonomy" id="485447"/>
    <lineage>
        <taxon>Bacteria</taxon>
        <taxon>Pseudomonadati</taxon>
        <taxon>Pseudomonadota</taxon>
        <taxon>Gammaproteobacteria</taxon>
        <taxon>Alteromonadales</taxon>
        <taxon>Colwelliaceae</taxon>
        <taxon>Thalassomonas</taxon>
    </lineage>
</organism>
<feature type="domain" description="Acyltransferase 3" evidence="2">
    <location>
        <begin position="26"/>
        <end position="384"/>
    </location>
</feature>
<feature type="transmembrane region" description="Helical" evidence="1">
    <location>
        <begin position="302"/>
        <end position="327"/>
    </location>
</feature>
<feature type="transmembrane region" description="Helical" evidence="1">
    <location>
        <begin position="30"/>
        <end position="50"/>
    </location>
</feature>
<feature type="transmembrane region" description="Helical" evidence="1">
    <location>
        <begin position="169"/>
        <end position="188"/>
    </location>
</feature>
<evidence type="ECO:0000256" key="1">
    <source>
        <dbReference type="SAM" id="Phobius"/>
    </source>
</evidence>
<dbReference type="EMBL" id="CP059735">
    <property type="protein sequence ID" value="WDD97355.1"/>
    <property type="molecule type" value="Genomic_DNA"/>
</dbReference>
<reference evidence="3 4" key="1">
    <citation type="journal article" date="2015" name="Genome Announc.">
        <title>Draft Genome Sequences of Marine Isolates of Thalassomonas viridans and Thalassomonas actiniarum.</title>
        <authorList>
            <person name="Olonade I."/>
            <person name="van Zyl L.J."/>
            <person name="Trindade M."/>
        </authorList>
    </citation>
    <scope>NUCLEOTIDE SEQUENCE [LARGE SCALE GENOMIC DNA]</scope>
    <source>
        <strain evidence="3 4">A5K-106</strain>
    </source>
</reference>
<dbReference type="Pfam" id="PF01757">
    <property type="entry name" value="Acyl_transf_3"/>
    <property type="match status" value="1"/>
</dbReference>
<dbReference type="InterPro" id="IPR002656">
    <property type="entry name" value="Acyl_transf_3_dom"/>
</dbReference>
<keyword evidence="1" id="KW-1133">Transmembrane helix</keyword>
<dbReference type="PANTHER" id="PTHR36927:SF3">
    <property type="entry name" value="GLUCANS BIOSYNTHESIS PROTEIN C"/>
    <property type="match status" value="1"/>
</dbReference>
<keyword evidence="3" id="KW-0012">Acyltransferase</keyword>
<feature type="transmembrane region" description="Helical" evidence="1">
    <location>
        <begin position="105"/>
        <end position="126"/>
    </location>
</feature>
<evidence type="ECO:0000259" key="2">
    <source>
        <dbReference type="Pfam" id="PF01757"/>
    </source>
</evidence>
<gene>
    <name evidence="3" type="ORF">SG35_018745</name>
</gene>
<evidence type="ECO:0000313" key="3">
    <source>
        <dbReference type="EMBL" id="WDD97355.1"/>
    </source>
</evidence>
<feature type="transmembrane region" description="Helical" evidence="1">
    <location>
        <begin position="263"/>
        <end position="282"/>
    </location>
</feature>
<dbReference type="GO" id="GO:0016747">
    <property type="term" value="F:acyltransferase activity, transferring groups other than amino-acyl groups"/>
    <property type="evidence" value="ECO:0007669"/>
    <property type="project" value="InterPro"/>
</dbReference>